<dbReference type="SUPFAM" id="SSF110087">
    <property type="entry name" value="DR1885-like metal-binding protein"/>
    <property type="match status" value="1"/>
</dbReference>
<dbReference type="EMBL" id="JBHULX010000048">
    <property type="protein sequence ID" value="MFD2593480.1"/>
    <property type="molecule type" value="Genomic_DNA"/>
</dbReference>
<dbReference type="InterPro" id="IPR007410">
    <property type="entry name" value="LpqE-like"/>
</dbReference>
<comment type="caution">
    <text evidence="1">The sequence shown here is derived from an EMBL/GenBank/DDBJ whole genome shotgun (WGS) entry which is preliminary data.</text>
</comment>
<name>A0ABW5ND20_9FLAO</name>
<sequence>MATTSDQIQFIGPYAGQKNPGANSSAAFALVTNGGDEAINIIGWSSPTVPMVMPMYFGLDQNEVWSMIDVPSRIVNVSPGVPTLFAPGYLHIMLMNLQSELPESFDLVFTIKTESGTTFDKTVTFETVEWNHLIRQSVPSKPVL</sequence>
<dbReference type="RefSeq" id="WP_176030836.1">
    <property type="nucleotide sequence ID" value="NZ_JBHSJV010000001.1"/>
</dbReference>
<dbReference type="InterPro" id="IPR036182">
    <property type="entry name" value="PCuAC_sf"/>
</dbReference>
<evidence type="ECO:0000313" key="2">
    <source>
        <dbReference type="Proteomes" id="UP001597459"/>
    </source>
</evidence>
<dbReference type="Proteomes" id="UP001597459">
    <property type="component" value="Unassembled WGS sequence"/>
</dbReference>
<proteinExistence type="predicted"/>
<accession>A0ABW5ND20</accession>
<evidence type="ECO:0000313" key="1">
    <source>
        <dbReference type="EMBL" id="MFD2593480.1"/>
    </source>
</evidence>
<protein>
    <submittedName>
        <fullName evidence="1">Copper chaperone PCu(A)C</fullName>
    </submittedName>
</protein>
<dbReference type="Pfam" id="PF04314">
    <property type="entry name" value="PCuAC"/>
    <property type="match status" value="1"/>
</dbReference>
<organism evidence="1 2">
    <name type="scientific">Aquimarina hainanensis</name>
    <dbReference type="NCBI Taxonomy" id="1578017"/>
    <lineage>
        <taxon>Bacteria</taxon>
        <taxon>Pseudomonadati</taxon>
        <taxon>Bacteroidota</taxon>
        <taxon>Flavobacteriia</taxon>
        <taxon>Flavobacteriales</taxon>
        <taxon>Flavobacteriaceae</taxon>
        <taxon>Aquimarina</taxon>
    </lineage>
</organism>
<gene>
    <name evidence="1" type="ORF">ACFSTE_21765</name>
</gene>
<dbReference type="Gene3D" id="2.60.40.1890">
    <property type="entry name" value="PCu(A)C copper chaperone"/>
    <property type="match status" value="1"/>
</dbReference>
<keyword evidence="2" id="KW-1185">Reference proteome</keyword>
<reference evidence="2" key="1">
    <citation type="journal article" date="2019" name="Int. J. Syst. Evol. Microbiol.">
        <title>The Global Catalogue of Microorganisms (GCM) 10K type strain sequencing project: providing services to taxonomists for standard genome sequencing and annotation.</title>
        <authorList>
            <consortium name="The Broad Institute Genomics Platform"/>
            <consortium name="The Broad Institute Genome Sequencing Center for Infectious Disease"/>
            <person name="Wu L."/>
            <person name="Ma J."/>
        </authorList>
    </citation>
    <scope>NUCLEOTIDE SEQUENCE [LARGE SCALE GENOMIC DNA]</scope>
    <source>
        <strain evidence="2">KCTC 42423</strain>
    </source>
</reference>